<dbReference type="Pfam" id="PF07161">
    <property type="entry name" value="LppX_LprAFG"/>
    <property type="match status" value="1"/>
</dbReference>
<evidence type="ECO:0000256" key="1">
    <source>
        <dbReference type="ARBA" id="ARBA00004196"/>
    </source>
</evidence>
<gene>
    <name evidence="4" type="ORF">SAMN05421810_1175</name>
</gene>
<dbReference type="EMBL" id="FOWW01000017">
    <property type="protein sequence ID" value="SFQ74052.1"/>
    <property type="molecule type" value="Genomic_DNA"/>
</dbReference>
<name>A0A1I6AZF7_9PSEU</name>
<dbReference type="Proteomes" id="UP000198727">
    <property type="component" value="Unassembled WGS sequence"/>
</dbReference>
<dbReference type="GO" id="GO:0030313">
    <property type="term" value="C:cell envelope"/>
    <property type="evidence" value="ECO:0007669"/>
    <property type="project" value="UniProtKB-SubCell"/>
</dbReference>
<dbReference type="RefSeq" id="WP_092537057.1">
    <property type="nucleotide sequence ID" value="NZ_FOWW01000017.1"/>
</dbReference>
<evidence type="ECO:0000256" key="2">
    <source>
        <dbReference type="ARBA" id="ARBA00009194"/>
    </source>
</evidence>
<accession>A0A1I6AZF7</accession>
<evidence type="ECO:0000313" key="4">
    <source>
        <dbReference type="EMBL" id="SFQ74052.1"/>
    </source>
</evidence>
<dbReference type="InterPro" id="IPR029046">
    <property type="entry name" value="LolA/LolB/LppX"/>
</dbReference>
<keyword evidence="3" id="KW-0472">Membrane</keyword>
<dbReference type="InterPro" id="IPR009830">
    <property type="entry name" value="LppX/LprAFG"/>
</dbReference>
<proteinExistence type="inferred from homology"/>
<sequence>MGCRRIAVGIVLVLGLLGGCTSSPDTTGPLPDAGELVRASAESLTQLRSVSFTFKVNGSVPGLDVREVSGTATRDGGRYGRAAGEADIQRRLDRAEVEFLLDGERLWLTGLGDQPEQRVEWPVPVGYAPATLLDPERGLRTLLTGATGLETEGSEPLNGVDTFRVAGELPHPVIARLVPGVHTGVDVKFWVSEAPTRHLMRIWVQVPPRQPNEGAVMLELGLTDHNQPPPPTPTE</sequence>
<protein>
    <submittedName>
        <fullName evidence="4">Lipoprotein LprG</fullName>
    </submittedName>
</protein>
<dbReference type="Gene3D" id="2.50.20.20">
    <property type="match status" value="1"/>
</dbReference>
<keyword evidence="5" id="KW-1185">Reference proteome</keyword>
<reference evidence="5" key="1">
    <citation type="submission" date="2016-10" db="EMBL/GenBank/DDBJ databases">
        <authorList>
            <person name="Varghese N."/>
            <person name="Submissions S."/>
        </authorList>
    </citation>
    <scope>NUCLEOTIDE SEQUENCE [LARGE SCALE GENOMIC DNA]</scope>
    <source>
        <strain evidence="5">CGMCC 4.5579</strain>
    </source>
</reference>
<dbReference type="CDD" id="cd16334">
    <property type="entry name" value="LppX-like"/>
    <property type="match status" value="1"/>
</dbReference>
<organism evidence="4 5">
    <name type="scientific">Amycolatopsis arida</name>
    <dbReference type="NCBI Taxonomy" id="587909"/>
    <lineage>
        <taxon>Bacteria</taxon>
        <taxon>Bacillati</taxon>
        <taxon>Actinomycetota</taxon>
        <taxon>Actinomycetes</taxon>
        <taxon>Pseudonocardiales</taxon>
        <taxon>Pseudonocardiaceae</taxon>
        <taxon>Amycolatopsis</taxon>
    </lineage>
</organism>
<dbReference type="PROSITE" id="PS51257">
    <property type="entry name" value="PROKAR_LIPOPROTEIN"/>
    <property type="match status" value="1"/>
</dbReference>
<dbReference type="OrthoDB" id="3635284at2"/>
<dbReference type="STRING" id="587909.SAMN05421810_1175"/>
<keyword evidence="4" id="KW-0449">Lipoprotein</keyword>
<comment type="similarity">
    <text evidence="2">Belongs to the LppX/LprAFG lipoprotein family.</text>
</comment>
<keyword evidence="3" id="KW-1003">Cell membrane</keyword>
<evidence type="ECO:0000313" key="5">
    <source>
        <dbReference type="Proteomes" id="UP000198727"/>
    </source>
</evidence>
<dbReference type="AlphaFoldDB" id="A0A1I6AZF7"/>
<comment type="subcellular location">
    <subcellularLocation>
        <location evidence="1">Cell envelope</location>
    </subcellularLocation>
</comment>
<dbReference type="SUPFAM" id="SSF89392">
    <property type="entry name" value="Prokaryotic lipoproteins and lipoprotein localization factors"/>
    <property type="match status" value="1"/>
</dbReference>
<evidence type="ECO:0000256" key="3">
    <source>
        <dbReference type="ARBA" id="ARBA00022475"/>
    </source>
</evidence>